<name>A0A6B3R058_9FLAO</name>
<dbReference type="Pfam" id="PF00535">
    <property type="entry name" value="Glycos_transf_2"/>
    <property type="match status" value="1"/>
</dbReference>
<gene>
    <name evidence="2" type="ORF">G3567_07265</name>
</gene>
<accession>A0A6B3R058</accession>
<proteinExistence type="predicted"/>
<evidence type="ECO:0000313" key="2">
    <source>
        <dbReference type="EMBL" id="NEV93943.1"/>
    </source>
</evidence>
<dbReference type="CDD" id="cd00761">
    <property type="entry name" value="Glyco_tranf_GTA_type"/>
    <property type="match status" value="1"/>
</dbReference>
<dbReference type="AlphaFoldDB" id="A0A6B3R058"/>
<keyword evidence="3" id="KW-1185">Reference proteome</keyword>
<protein>
    <submittedName>
        <fullName evidence="2">Glycosyltransferase family 2 protein</fullName>
    </submittedName>
</protein>
<dbReference type="EMBL" id="JAAIKD010000003">
    <property type="protein sequence ID" value="NEV93943.1"/>
    <property type="molecule type" value="Genomic_DNA"/>
</dbReference>
<feature type="domain" description="Glycosyltransferase 2-like" evidence="1">
    <location>
        <begin position="36"/>
        <end position="193"/>
    </location>
</feature>
<dbReference type="Gene3D" id="3.90.550.10">
    <property type="entry name" value="Spore Coat Polysaccharide Biosynthesis Protein SpsA, Chain A"/>
    <property type="match status" value="1"/>
</dbReference>
<dbReference type="SUPFAM" id="SSF53448">
    <property type="entry name" value="Nucleotide-diphospho-sugar transferases"/>
    <property type="match status" value="1"/>
</dbReference>
<dbReference type="InterPro" id="IPR029044">
    <property type="entry name" value="Nucleotide-diphossugar_trans"/>
</dbReference>
<reference evidence="2 3" key="1">
    <citation type="submission" date="2020-02" db="EMBL/GenBank/DDBJ databases">
        <title>Flavobacteriaceae Psychroflexus bacterium YR1-1, complete genome.</title>
        <authorList>
            <person name="Li Y."/>
            <person name="Wu S."/>
        </authorList>
    </citation>
    <scope>NUCLEOTIDE SEQUENCE [LARGE SCALE GENOMIC DNA]</scope>
    <source>
        <strain evidence="2 3">YR1-1</strain>
    </source>
</reference>
<dbReference type="GO" id="GO:0016740">
    <property type="term" value="F:transferase activity"/>
    <property type="evidence" value="ECO:0007669"/>
    <property type="project" value="UniProtKB-KW"/>
</dbReference>
<evidence type="ECO:0000313" key="3">
    <source>
        <dbReference type="Proteomes" id="UP000478505"/>
    </source>
</evidence>
<comment type="caution">
    <text evidence="2">The sequence shown here is derived from an EMBL/GenBank/DDBJ whole genome shotgun (WGS) entry which is preliminary data.</text>
</comment>
<dbReference type="InterPro" id="IPR001173">
    <property type="entry name" value="Glyco_trans_2-like"/>
</dbReference>
<dbReference type="Proteomes" id="UP000478505">
    <property type="component" value="Unassembled WGS sequence"/>
</dbReference>
<dbReference type="RefSeq" id="WP_164004658.1">
    <property type="nucleotide sequence ID" value="NZ_JAAIKD010000003.1"/>
</dbReference>
<organism evidence="2 3">
    <name type="scientific">Psychroflexus aurantiacus</name>
    <dbReference type="NCBI Taxonomy" id="2709310"/>
    <lineage>
        <taxon>Bacteria</taxon>
        <taxon>Pseudomonadati</taxon>
        <taxon>Bacteroidota</taxon>
        <taxon>Flavobacteriia</taxon>
        <taxon>Flavobacteriales</taxon>
        <taxon>Flavobacteriaceae</taxon>
        <taxon>Psychroflexus</taxon>
    </lineage>
</organism>
<evidence type="ECO:0000259" key="1">
    <source>
        <dbReference type="Pfam" id="PF00535"/>
    </source>
</evidence>
<sequence>MRKGINPAKLEDIKAKNQYFHQIIVPVYLPKLEGYYKEGLDILKICLESICLTSHNQTYISVVNNGSSREVQDYLNHLLKENKVNEVVHSSAIGKINAIAKGLAGHNFDLITISDADVLFQNGWQNAVYDIYETFPKAGMVGTTPNTKSYKDYNEMFLFDTFFDRNTKFRKVSDSEAMEKFILSLGFKVFKPEVLKEKILSIKKNGIRANAGCGHFCFTVKQDLIKSLKSVVSNHLISSRDDAIFIDIELSKYGHWRLSTDDNFTFHMGNTVTKWMIRTLEDMKINNSDLFNLKIMNKSSCTLKIKLIRFLVSKLIKSKFIFNSYKSYKKLSSKELKDYYI</sequence>
<keyword evidence="2" id="KW-0808">Transferase</keyword>